<reference evidence="6" key="1">
    <citation type="submission" date="2020-09" db="EMBL/GenBank/DDBJ databases">
        <title>Taishania pollutisoli gen. nov., sp. nov., Isolated from Tetrabromobisphenol A-Contaminated Soil.</title>
        <authorList>
            <person name="Chen Q."/>
        </authorList>
    </citation>
    <scope>NUCLEOTIDE SEQUENCE</scope>
    <source>
        <strain evidence="6">CZZ-1</strain>
    </source>
</reference>
<keyword evidence="2" id="KW-0408">Iron</keyword>
<keyword evidence="7" id="KW-1185">Reference proteome</keyword>
<feature type="binding site" evidence="2">
    <location>
        <position position="67"/>
    </location>
    <ligand>
        <name>Fe cation</name>
        <dbReference type="ChEBI" id="CHEBI:24875"/>
    </ligand>
</feature>
<accession>A0A8J6P7L2</accession>
<dbReference type="InterPro" id="IPR011051">
    <property type="entry name" value="RmlC_Cupin_sf"/>
</dbReference>
<evidence type="ECO:0000259" key="5">
    <source>
        <dbReference type="Pfam" id="PF05726"/>
    </source>
</evidence>
<gene>
    <name evidence="6" type="ORF">H9Y05_13745</name>
</gene>
<feature type="binding site" evidence="2">
    <location>
        <position position="109"/>
    </location>
    <ligand>
        <name>Fe cation</name>
        <dbReference type="ChEBI" id="CHEBI:24875"/>
    </ligand>
</feature>
<feature type="binding site" evidence="2">
    <location>
        <position position="65"/>
    </location>
    <ligand>
        <name>Fe cation</name>
        <dbReference type="ChEBI" id="CHEBI:24875"/>
    </ligand>
</feature>
<dbReference type="PANTHER" id="PTHR43594">
    <property type="entry name" value="QUERCETIN 2,3-DIOXYGENASE"/>
    <property type="match status" value="1"/>
</dbReference>
<protein>
    <submittedName>
        <fullName evidence="6">Pirin family protein</fullName>
    </submittedName>
</protein>
<keyword evidence="2" id="KW-0479">Metal-binding</keyword>
<proteinExistence type="inferred from homology"/>
<dbReference type="PIRSF" id="PIRSF006232">
    <property type="entry name" value="Pirin"/>
    <property type="match status" value="1"/>
</dbReference>
<dbReference type="InterPro" id="IPR014710">
    <property type="entry name" value="RmlC-like_jellyroll"/>
</dbReference>
<comment type="caution">
    <text evidence="6">The sequence shown here is derived from an EMBL/GenBank/DDBJ whole genome shotgun (WGS) entry which is preliminary data.</text>
</comment>
<evidence type="ECO:0000313" key="7">
    <source>
        <dbReference type="Proteomes" id="UP000652681"/>
    </source>
</evidence>
<feature type="domain" description="Pirin N-terminal" evidence="4">
    <location>
        <begin position="33"/>
        <end position="131"/>
    </location>
</feature>
<dbReference type="InterPro" id="IPR008778">
    <property type="entry name" value="Pirin_C_dom"/>
</dbReference>
<dbReference type="CDD" id="cd02247">
    <property type="entry name" value="cupin_pirin_C"/>
    <property type="match status" value="1"/>
</dbReference>
<dbReference type="AlphaFoldDB" id="A0A8J6P7L2"/>
<organism evidence="6 7">
    <name type="scientific">Taishania pollutisoli</name>
    <dbReference type="NCBI Taxonomy" id="2766479"/>
    <lineage>
        <taxon>Bacteria</taxon>
        <taxon>Pseudomonadati</taxon>
        <taxon>Bacteroidota</taxon>
        <taxon>Flavobacteriia</taxon>
        <taxon>Flavobacteriales</taxon>
        <taxon>Crocinitomicaceae</taxon>
        <taxon>Taishania</taxon>
    </lineage>
</organism>
<evidence type="ECO:0000256" key="1">
    <source>
        <dbReference type="ARBA" id="ARBA00008416"/>
    </source>
</evidence>
<sequence length="292" mass="32156">MATKNIEIVVSPREPHFVGDGFRVHNFIPSAYRLDMQRMTPFIMLDYNSKFRFAPSTHPKGVGVHPHRGFETVTIAYKGRVAHHDSSGGGGIIGEGDVQWMTAASGVLHKEYHEETFSKEGGIFQMVQLWVNLPAKDKMSPPKYQAIKNESIPRFQLGNNTGEVEVIAGEYNGVAGAASTFTPVHMLNAKLKTGATASFDFPANYNTVLLVIEGSITVNNNEKVPTDHLALFENEGEIFSITADEDAIVLVLSGEPIDEPIAAHGPFVMNTREELIEAFNDFNQGKFGYLED</sequence>
<dbReference type="Gene3D" id="2.60.120.10">
    <property type="entry name" value="Jelly Rolls"/>
    <property type="match status" value="2"/>
</dbReference>
<dbReference type="RefSeq" id="WP_216714614.1">
    <property type="nucleotide sequence ID" value="NZ_JACVEL010000011.1"/>
</dbReference>
<feature type="domain" description="Pirin C-terminal" evidence="5">
    <location>
        <begin position="187"/>
        <end position="288"/>
    </location>
</feature>
<dbReference type="Pfam" id="PF02678">
    <property type="entry name" value="Pirin"/>
    <property type="match status" value="1"/>
</dbReference>
<feature type="binding site" evidence="2">
    <location>
        <position position="111"/>
    </location>
    <ligand>
        <name>Fe cation</name>
        <dbReference type="ChEBI" id="CHEBI:24875"/>
    </ligand>
</feature>
<dbReference type="GO" id="GO:0046872">
    <property type="term" value="F:metal ion binding"/>
    <property type="evidence" value="ECO:0007669"/>
    <property type="project" value="UniProtKB-KW"/>
</dbReference>
<evidence type="ECO:0000259" key="4">
    <source>
        <dbReference type="Pfam" id="PF02678"/>
    </source>
</evidence>
<comment type="similarity">
    <text evidence="1 3">Belongs to the pirin family.</text>
</comment>
<evidence type="ECO:0000256" key="3">
    <source>
        <dbReference type="RuleBase" id="RU003457"/>
    </source>
</evidence>
<comment type="cofactor">
    <cofactor evidence="2">
        <name>Fe cation</name>
        <dbReference type="ChEBI" id="CHEBI:24875"/>
    </cofactor>
    <text evidence="2">Binds 1 Fe cation per subunit.</text>
</comment>
<dbReference type="SUPFAM" id="SSF51182">
    <property type="entry name" value="RmlC-like cupins"/>
    <property type="match status" value="1"/>
</dbReference>
<dbReference type="EMBL" id="JACVEL010000011">
    <property type="protein sequence ID" value="MBC9813534.1"/>
    <property type="molecule type" value="Genomic_DNA"/>
</dbReference>
<dbReference type="Proteomes" id="UP000652681">
    <property type="component" value="Unassembled WGS sequence"/>
</dbReference>
<dbReference type="InterPro" id="IPR003829">
    <property type="entry name" value="Pirin_N_dom"/>
</dbReference>
<name>A0A8J6P7L2_9FLAO</name>
<dbReference type="PANTHER" id="PTHR43594:SF1">
    <property type="entry name" value="QUERCETIN 2,3-DIOXYGENASE PA2418-RELATED"/>
    <property type="match status" value="1"/>
</dbReference>
<evidence type="ECO:0000313" key="6">
    <source>
        <dbReference type="EMBL" id="MBC9813534.1"/>
    </source>
</evidence>
<evidence type="ECO:0000256" key="2">
    <source>
        <dbReference type="PIRSR" id="PIRSR006232-1"/>
    </source>
</evidence>
<dbReference type="InterPro" id="IPR053186">
    <property type="entry name" value="QDO-related"/>
</dbReference>
<dbReference type="InterPro" id="IPR012093">
    <property type="entry name" value="Pirin"/>
</dbReference>
<dbReference type="Pfam" id="PF05726">
    <property type="entry name" value="Pirin_C"/>
    <property type="match status" value="1"/>
</dbReference>